<evidence type="ECO:0000259" key="1">
    <source>
        <dbReference type="Pfam" id="PF14214"/>
    </source>
</evidence>
<name>A0A9D4Y2Y8_PEA</name>
<dbReference type="Proteomes" id="UP001058974">
    <property type="component" value="Chromosome 3"/>
</dbReference>
<accession>A0A9D4Y2Y8</accession>
<evidence type="ECO:0000313" key="3">
    <source>
        <dbReference type="Proteomes" id="UP001058974"/>
    </source>
</evidence>
<sequence length="323" mass="37075">MCCKGGKVTISQVPAPDELLQLFLDSSTEGRHFRQHIRSYNHVMSFTSLGVHVDESLIAIGRGIYTSRAQGVIYHKIGGFHPNQGSRPRYLQLYIYDTDHELQNRMRENPILNQAVVLLIKECSSNQPQYSLPSAFQVATIVIGSGDEDTIERGRDINVINCDGKLTKVQETMGFYDPLHKRDMIQRYQDGMAIVLNNGKPDIFLTMTCNPSWIEITSEVGLHQTPQDRPDVLTRIFRSKFDQLKDDVINKGVLGRVKSYMYVTEFQKHGLPHVYRLLILDTDDKLREPEQYDSVVKAEIPRHEYFFCHTLTDSLSEVNHNFQ</sequence>
<dbReference type="InterPro" id="IPR025476">
    <property type="entry name" value="Helitron_helicase-like"/>
</dbReference>
<dbReference type="AlphaFoldDB" id="A0A9D4Y2Y8"/>
<comment type="caution">
    <text evidence="2">The sequence shown here is derived from an EMBL/GenBank/DDBJ whole genome shotgun (WGS) entry which is preliminary data.</text>
</comment>
<dbReference type="Gramene" id="Psat03G0513200-T1">
    <property type="protein sequence ID" value="KAI5430878.1"/>
    <property type="gene ID" value="KIW84_035132"/>
</dbReference>
<dbReference type="EMBL" id="JAMSHJ010000003">
    <property type="protein sequence ID" value="KAI5430878.1"/>
    <property type="molecule type" value="Genomic_DNA"/>
</dbReference>
<feature type="domain" description="Helitron helicase-like" evidence="1">
    <location>
        <begin position="181"/>
        <end position="277"/>
    </location>
</feature>
<dbReference type="Pfam" id="PF14214">
    <property type="entry name" value="Helitron_like_N"/>
    <property type="match status" value="1"/>
</dbReference>
<protein>
    <recommendedName>
        <fullName evidence="1">Helitron helicase-like domain-containing protein</fullName>
    </recommendedName>
</protein>
<reference evidence="2 3" key="1">
    <citation type="journal article" date="2022" name="Nat. Genet.">
        <title>Improved pea reference genome and pan-genome highlight genomic features and evolutionary characteristics.</title>
        <authorList>
            <person name="Yang T."/>
            <person name="Liu R."/>
            <person name="Luo Y."/>
            <person name="Hu S."/>
            <person name="Wang D."/>
            <person name="Wang C."/>
            <person name="Pandey M.K."/>
            <person name="Ge S."/>
            <person name="Xu Q."/>
            <person name="Li N."/>
            <person name="Li G."/>
            <person name="Huang Y."/>
            <person name="Saxena R.K."/>
            <person name="Ji Y."/>
            <person name="Li M."/>
            <person name="Yan X."/>
            <person name="He Y."/>
            <person name="Liu Y."/>
            <person name="Wang X."/>
            <person name="Xiang C."/>
            <person name="Varshney R.K."/>
            <person name="Ding H."/>
            <person name="Gao S."/>
            <person name="Zong X."/>
        </authorList>
    </citation>
    <scope>NUCLEOTIDE SEQUENCE [LARGE SCALE GENOMIC DNA]</scope>
    <source>
        <strain evidence="2 3">cv. Zhongwan 6</strain>
    </source>
</reference>
<organism evidence="2 3">
    <name type="scientific">Pisum sativum</name>
    <name type="common">Garden pea</name>
    <name type="synonym">Lathyrus oleraceus</name>
    <dbReference type="NCBI Taxonomy" id="3888"/>
    <lineage>
        <taxon>Eukaryota</taxon>
        <taxon>Viridiplantae</taxon>
        <taxon>Streptophyta</taxon>
        <taxon>Embryophyta</taxon>
        <taxon>Tracheophyta</taxon>
        <taxon>Spermatophyta</taxon>
        <taxon>Magnoliopsida</taxon>
        <taxon>eudicotyledons</taxon>
        <taxon>Gunneridae</taxon>
        <taxon>Pentapetalae</taxon>
        <taxon>rosids</taxon>
        <taxon>fabids</taxon>
        <taxon>Fabales</taxon>
        <taxon>Fabaceae</taxon>
        <taxon>Papilionoideae</taxon>
        <taxon>50 kb inversion clade</taxon>
        <taxon>NPAAA clade</taxon>
        <taxon>Hologalegina</taxon>
        <taxon>IRL clade</taxon>
        <taxon>Fabeae</taxon>
        <taxon>Lathyrus</taxon>
    </lineage>
</organism>
<dbReference type="PANTHER" id="PTHR45786">
    <property type="entry name" value="DNA BINDING PROTEIN-LIKE"/>
    <property type="match status" value="1"/>
</dbReference>
<proteinExistence type="predicted"/>
<gene>
    <name evidence="2" type="ORF">KIW84_035132</name>
</gene>
<evidence type="ECO:0000313" key="2">
    <source>
        <dbReference type="EMBL" id="KAI5430878.1"/>
    </source>
</evidence>
<keyword evidence="3" id="KW-1185">Reference proteome</keyword>
<dbReference type="PANTHER" id="PTHR45786:SF80">
    <property type="entry name" value="HELITRON HELICASE-LIKE DOMAIN-CONTAINING PROTEIN"/>
    <property type="match status" value="1"/>
</dbReference>